<sequence length="669" mass="71880">MAIPADKTLARRVHTALAALPSRLSPSRRASNAPHPAHLQPPTHPALPILPPEVWLLIIREATLYAPDPLGLGLGAPSFLSPTEGASPGSSSGTAQHRAYRTALRTKRTLALVNKQWSALIQPYLYEFIWLSSAAQAKALALTLLTQFVQSRPISGIYIKRLHLETPALRRCATDDVRTILEYAPGLIAYADQCAVRCARALEWRDVRSSPEEMVAPLGGGGRKLRRLSITNYGDAPFPLHVSPVLRQSAAQLEYLELSSASIPLVSPFALGLALGAFSTDNVTGVPGGLEEAPVVHLPVLQSLKLTLDNTTFAVLARWDMPSLRNVCVTAADYAYAGAGFARFFEAHGERVRQLELGHSSALLEEAGVVLTPLPALGGAFGNGGQGQTTNNGNNGEPVGLATWCPNLDEFICSADAAWNWRRPDWIAPHVLLPSHPTLSVIGIRDIDTRMADDAAAFPVPSHYGATGHGVQGDGDDEDGYGVESEDAPFFPLVEQIGSLLHGEAFPSLRCIRDLSRASAALRVGARRSAFAPDVSPRAQSSVAPAPLKAKKRQSLGSGLLRALTTRGSRSRSRTHPQLTTLPELEQLDMADALASSPALMDSYADLNMDMDIGPLASLTGPHGRPQTRVLKMWARILARCGEHGVWLEDWRGVNVTRQDLRRAGLVAA</sequence>
<proteinExistence type="predicted"/>
<dbReference type="OrthoDB" id="3258324at2759"/>
<accession>A0A5M3N3J9</accession>
<dbReference type="Proteomes" id="UP000053558">
    <property type="component" value="Unassembled WGS sequence"/>
</dbReference>
<dbReference type="GeneID" id="19204427"/>
<dbReference type="EMBL" id="JH711573">
    <property type="protein sequence ID" value="EIW85928.1"/>
    <property type="molecule type" value="Genomic_DNA"/>
</dbReference>
<reference evidence="3" key="1">
    <citation type="journal article" date="2012" name="Science">
        <title>The Paleozoic origin of enzymatic lignin decomposition reconstructed from 31 fungal genomes.</title>
        <authorList>
            <person name="Floudas D."/>
            <person name="Binder M."/>
            <person name="Riley R."/>
            <person name="Barry K."/>
            <person name="Blanchette R.A."/>
            <person name="Henrissat B."/>
            <person name="Martinez A.T."/>
            <person name="Otillar R."/>
            <person name="Spatafora J.W."/>
            <person name="Yadav J.S."/>
            <person name="Aerts A."/>
            <person name="Benoit I."/>
            <person name="Boyd A."/>
            <person name="Carlson A."/>
            <person name="Copeland A."/>
            <person name="Coutinho P.M."/>
            <person name="de Vries R.P."/>
            <person name="Ferreira P."/>
            <person name="Findley K."/>
            <person name="Foster B."/>
            <person name="Gaskell J."/>
            <person name="Glotzer D."/>
            <person name="Gorecki P."/>
            <person name="Heitman J."/>
            <person name="Hesse C."/>
            <person name="Hori C."/>
            <person name="Igarashi K."/>
            <person name="Jurgens J.A."/>
            <person name="Kallen N."/>
            <person name="Kersten P."/>
            <person name="Kohler A."/>
            <person name="Kuees U."/>
            <person name="Kumar T.K.A."/>
            <person name="Kuo A."/>
            <person name="LaButti K."/>
            <person name="Larrondo L.F."/>
            <person name="Lindquist E."/>
            <person name="Ling A."/>
            <person name="Lombard V."/>
            <person name="Lucas S."/>
            <person name="Lundell T."/>
            <person name="Martin R."/>
            <person name="McLaughlin D.J."/>
            <person name="Morgenstern I."/>
            <person name="Morin E."/>
            <person name="Murat C."/>
            <person name="Nagy L.G."/>
            <person name="Nolan M."/>
            <person name="Ohm R.A."/>
            <person name="Patyshakuliyeva A."/>
            <person name="Rokas A."/>
            <person name="Ruiz-Duenas F.J."/>
            <person name="Sabat G."/>
            <person name="Salamov A."/>
            <person name="Samejima M."/>
            <person name="Schmutz J."/>
            <person name="Slot J.C."/>
            <person name="St John F."/>
            <person name="Stenlid J."/>
            <person name="Sun H."/>
            <person name="Sun S."/>
            <person name="Syed K."/>
            <person name="Tsang A."/>
            <person name="Wiebenga A."/>
            <person name="Young D."/>
            <person name="Pisabarro A."/>
            <person name="Eastwood D.C."/>
            <person name="Martin F."/>
            <person name="Cullen D."/>
            <person name="Grigoriev I.V."/>
            <person name="Hibbett D.S."/>
        </authorList>
    </citation>
    <scope>NUCLEOTIDE SEQUENCE [LARGE SCALE GENOMIC DNA]</scope>
    <source>
        <strain evidence="3">RWD-64-598 SS2</strain>
    </source>
</reference>
<dbReference type="RefSeq" id="XP_007762914.1">
    <property type="nucleotide sequence ID" value="XM_007764724.1"/>
</dbReference>
<evidence type="ECO:0000313" key="3">
    <source>
        <dbReference type="Proteomes" id="UP000053558"/>
    </source>
</evidence>
<feature type="compositionally biased region" description="Low complexity" evidence="1">
    <location>
        <begin position="20"/>
        <end position="34"/>
    </location>
</feature>
<feature type="region of interest" description="Disordered" evidence="1">
    <location>
        <begin position="20"/>
        <end position="44"/>
    </location>
</feature>
<dbReference type="OMA" id="MWARILA"/>
<dbReference type="KEGG" id="cput:CONPUDRAFT_160846"/>
<protein>
    <submittedName>
        <fullName evidence="2">Uncharacterized protein</fullName>
    </submittedName>
</protein>
<name>A0A5M3N3J9_CONPW</name>
<evidence type="ECO:0000256" key="1">
    <source>
        <dbReference type="SAM" id="MobiDB-lite"/>
    </source>
</evidence>
<dbReference type="AlphaFoldDB" id="A0A5M3N3J9"/>
<comment type="caution">
    <text evidence="2">The sequence shown here is derived from an EMBL/GenBank/DDBJ whole genome shotgun (WGS) entry which is preliminary data.</text>
</comment>
<keyword evidence="3" id="KW-1185">Reference proteome</keyword>
<organism evidence="2 3">
    <name type="scientific">Coniophora puteana (strain RWD-64-598)</name>
    <name type="common">Brown rot fungus</name>
    <dbReference type="NCBI Taxonomy" id="741705"/>
    <lineage>
        <taxon>Eukaryota</taxon>
        <taxon>Fungi</taxon>
        <taxon>Dikarya</taxon>
        <taxon>Basidiomycota</taxon>
        <taxon>Agaricomycotina</taxon>
        <taxon>Agaricomycetes</taxon>
        <taxon>Agaricomycetidae</taxon>
        <taxon>Boletales</taxon>
        <taxon>Coniophorineae</taxon>
        <taxon>Coniophoraceae</taxon>
        <taxon>Coniophora</taxon>
    </lineage>
</organism>
<evidence type="ECO:0000313" key="2">
    <source>
        <dbReference type="EMBL" id="EIW85928.1"/>
    </source>
</evidence>
<gene>
    <name evidence="2" type="ORF">CONPUDRAFT_160846</name>
</gene>